<keyword evidence="4" id="KW-1185">Reference proteome</keyword>
<reference evidence="3 4" key="1">
    <citation type="submission" date="2016-07" db="EMBL/GenBank/DDBJ databases">
        <title>Caryophanon tenue genome sequencing.</title>
        <authorList>
            <person name="Verma A."/>
            <person name="Pal Y."/>
            <person name="Krishnamurthi S."/>
        </authorList>
    </citation>
    <scope>NUCLEOTIDE SEQUENCE [LARGE SCALE GENOMIC DNA]</scope>
    <source>
        <strain evidence="3 4">DSM 14152</strain>
    </source>
</reference>
<evidence type="ECO:0000313" key="3">
    <source>
        <dbReference type="EMBL" id="OCS82869.1"/>
    </source>
</evidence>
<gene>
    <name evidence="3" type="ORF">A6M13_05570</name>
</gene>
<feature type="domain" description="SLH" evidence="2">
    <location>
        <begin position="86"/>
        <end position="149"/>
    </location>
</feature>
<feature type="domain" description="SLH" evidence="2">
    <location>
        <begin position="150"/>
        <end position="209"/>
    </location>
</feature>
<proteinExistence type="predicted"/>
<keyword evidence="1" id="KW-0732">Signal</keyword>
<dbReference type="AlphaFoldDB" id="A0A1C0Y6R1"/>
<dbReference type="PROSITE" id="PS51272">
    <property type="entry name" value="SLH"/>
    <property type="match status" value="3"/>
</dbReference>
<dbReference type="InterPro" id="IPR001119">
    <property type="entry name" value="SLH_dom"/>
</dbReference>
<evidence type="ECO:0000259" key="2">
    <source>
        <dbReference type="PROSITE" id="PS51272"/>
    </source>
</evidence>
<name>A0A1C0Y6R1_9BACL</name>
<evidence type="ECO:0000256" key="1">
    <source>
        <dbReference type="SAM" id="SignalP"/>
    </source>
</evidence>
<feature type="signal peptide" evidence="1">
    <location>
        <begin position="1"/>
        <end position="27"/>
    </location>
</feature>
<feature type="domain" description="SLH" evidence="2">
    <location>
        <begin position="25"/>
        <end position="85"/>
    </location>
</feature>
<accession>A0A1C0Y6R1</accession>
<dbReference type="Pfam" id="PF00395">
    <property type="entry name" value="SLH"/>
    <property type="match status" value="2"/>
</dbReference>
<sequence length="477" mass="52379">MTKKWWQAAAMATVLGMTTLLATPAEASFSDVKTSNSHKVAIDALTKAGVLRGFEDGTFRPSVTITRGQVAKVLSGVLTLNTQNVENPNFSDIPMGHAYYREIAALANAGIISGFTDGTYRPGGGLTREQMARMLVNAYGLTYNFSDLPFSDVVKNSEAHMLVGALYEYGITTGRTPTTFDLVSSVTRGQLATFVYRTTQLMEDLVTLELSPDAFYVDALDAYTYEVEEPIISLRQAGHRIIVEALRPGKTTLFLDGYHETEEYYEYAFSQKYAVTVGERNGQLTIEMEEDDSLTPGSTIFSADDIGFAPKQVTLQTLSGELIDTSMYALHYHVEEQVYELMLFEAGEYIATFTDGTGKSQRAGIISEMGETELYVYDALERNTASITFSDLGFKPVKVEYEQFTGMLFKEPVVTGSIGTDAFIIRHAMVGDAMFSYKLTGASGDVMYIQGASYQTAGITTIEYTVVTPEEMASGIF</sequence>
<dbReference type="EMBL" id="MASJ01000039">
    <property type="protein sequence ID" value="OCS82869.1"/>
    <property type="molecule type" value="Genomic_DNA"/>
</dbReference>
<dbReference type="InterPro" id="IPR051465">
    <property type="entry name" value="Cell_Envelope_Struct_Comp"/>
</dbReference>
<dbReference type="PANTHER" id="PTHR43308">
    <property type="entry name" value="OUTER MEMBRANE PROTEIN ALPHA-RELATED"/>
    <property type="match status" value="1"/>
</dbReference>
<dbReference type="OrthoDB" id="5845122at2"/>
<organism evidence="3 4">
    <name type="scientific">Caryophanon tenue</name>
    <dbReference type="NCBI Taxonomy" id="33978"/>
    <lineage>
        <taxon>Bacteria</taxon>
        <taxon>Bacillati</taxon>
        <taxon>Bacillota</taxon>
        <taxon>Bacilli</taxon>
        <taxon>Bacillales</taxon>
        <taxon>Caryophanaceae</taxon>
        <taxon>Caryophanon</taxon>
    </lineage>
</organism>
<protein>
    <recommendedName>
        <fullName evidence="2">SLH domain-containing protein</fullName>
    </recommendedName>
</protein>
<evidence type="ECO:0000313" key="4">
    <source>
        <dbReference type="Proteomes" id="UP000093199"/>
    </source>
</evidence>
<comment type="caution">
    <text evidence="3">The sequence shown here is derived from an EMBL/GenBank/DDBJ whole genome shotgun (WGS) entry which is preliminary data.</text>
</comment>
<dbReference type="RefSeq" id="WP_066547449.1">
    <property type="nucleotide sequence ID" value="NZ_MASJ01000039.1"/>
</dbReference>
<feature type="chain" id="PRO_5008648950" description="SLH domain-containing protein" evidence="1">
    <location>
        <begin position="28"/>
        <end position="477"/>
    </location>
</feature>
<dbReference type="PANTHER" id="PTHR43308:SF5">
    <property type="entry name" value="S-LAYER PROTEIN _ PEPTIDOGLYCAN ENDO-BETA-N-ACETYLGLUCOSAMINIDASE"/>
    <property type="match status" value="1"/>
</dbReference>
<dbReference type="STRING" id="33978.A6M13_05570"/>
<dbReference type="Proteomes" id="UP000093199">
    <property type="component" value="Unassembled WGS sequence"/>
</dbReference>